<keyword evidence="2" id="KW-1185">Reference proteome</keyword>
<dbReference type="EMBL" id="JAUYVO010000018">
    <property type="protein sequence ID" value="MDP2524311.1"/>
    <property type="molecule type" value="Genomic_DNA"/>
</dbReference>
<comment type="caution">
    <text evidence="1">The sequence shown here is derived from an EMBL/GenBank/DDBJ whole genome shotgun (WGS) entry which is preliminary data.</text>
</comment>
<dbReference type="Proteomes" id="UP001177341">
    <property type="component" value="Unassembled WGS sequence"/>
</dbReference>
<protein>
    <recommendedName>
        <fullName evidence="3">ATP-binding protein</fullName>
    </recommendedName>
</protein>
<name>A0ABT9EZ73_9GAMM</name>
<accession>A0ABT9EZ73</accession>
<reference evidence="1" key="1">
    <citation type="submission" date="2023-07" db="EMBL/GenBank/DDBJ databases">
        <title>Genome content predicts the carbon catabolic preferences of heterotrophic bacteria.</title>
        <authorList>
            <person name="Gralka M."/>
        </authorList>
    </citation>
    <scope>NUCLEOTIDE SEQUENCE</scope>
    <source>
        <strain evidence="1">5G01</strain>
    </source>
</reference>
<gene>
    <name evidence="1" type="ORF">Q8W30_17235</name>
</gene>
<evidence type="ECO:0000313" key="2">
    <source>
        <dbReference type="Proteomes" id="UP001177341"/>
    </source>
</evidence>
<organism evidence="1 2">
    <name type="scientific">Neptunomonas phycophila</name>
    <dbReference type="NCBI Taxonomy" id="1572645"/>
    <lineage>
        <taxon>Bacteria</taxon>
        <taxon>Pseudomonadati</taxon>
        <taxon>Pseudomonadota</taxon>
        <taxon>Gammaproteobacteria</taxon>
        <taxon>Oceanospirillales</taxon>
        <taxon>Oceanospirillaceae</taxon>
        <taxon>Neptunomonas</taxon>
    </lineage>
</organism>
<sequence>MGKKTRKQGRGFASQKASETIYIQRLVTLPEKEKNYRAFGFIEHLRNDKSSYKEQRTSYFLGKKRLRDIIFCNMDFRKKRITVDFSVKSLGLKGDLDWAAKVICSYSDEINKYIEIRDKFDRAYLLGNGELARDLANESKKTFGLNVWTVQAELLAARITGDSKKINSYISDNPVVNENSESLINNEVTKIDPNVSASRFKFSIGSNMEEMRNNGNIPASQMAEFFHMYSPDITIDNPENFLTNFQMMPIVDYYTYCIRLVRHLVINNQSDEVCDFIKKVITYINDEAVDFIANKIGIGYRKKISKGNELYLDACKKYEQGNYSDCLKILAEIINDDPKNIVLLELASKCEYRDGIEFNLSGISGEILVFLRRFTSGKYDQVDIDRFEKLSLIHSYSDWSFLMSGFLKRFGEGKDEKELKPFYDFSETMTTFINPFAYDFVKLSKSYIDMGIDSDWLNYWIDVRENSLSSISAFDKHITLGINNERAIKIIADCNYENKKNEIALRFYTDQKGDDKIIKDHCLLRSIRILCYVNRHEDALKIAAEKLVIRDSLFRIPLDFIIEKCSPILKTISADGVLNLAIVYHHENQRNGKVLQKLSICCYHYFRLKELNRLSCMDSLFEDKKSRYFSREILSEPVLDGFPRFFTSQHDVLLFRLSLLRGLVLKSSSDEQEIKDLIRELTSFSKIFLNELVRGEIGSGRIFLEKEKLLKLVSNKIREDYKALKEDLSDYDGLEDGHISDIDNDEDAAYILDDNLKKLTLLYLLIRDDYAVNKTYGLDNYLNLNIRHGGMVNHLWKPFKANNLVCELNSNGEYEANVAWEEYYPLIKKELTSLLNQSLAKFTKSMNEIINEAKGWVHVNTGEFADEKKIFNFLFDIDSLETSLRNIKESDNVEGFVLSTFRLLDTMLDESLEEAKSRVLSILRAKIQNCFDHLVEEITQIGFGNDSYIYRVVSNCRAQSNQSVEEFAKWFNYKESGNQPLPLDLVIETVHHNTSSYYPNVKHKIDVSDSKDKLLIKAKYITHFFDIFSLLINNAFQHSGEQETLSMNVSIESEDGRINVIFSNSISHKKIDFISKTIQEIMQKRLPNFEKYAYKDNGSGVCKVKKILTRDIGLDSDVSVKIENNQFLVAFSCDSTIVSENYE</sequence>
<evidence type="ECO:0008006" key="3">
    <source>
        <dbReference type="Google" id="ProtNLM"/>
    </source>
</evidence>
<evidence type="ECO:0000313" key="1">
    <source>
        <dbReference type="EMBL" id="MDP2524311.1"/>
    </source>
</evidence>
<proteinExistence type="predicted"/>
<dbReference type="RefSeq" id="WP_305451212.1">
    <property type="nucleotide sequence ID" value="NZ_JAUYVO010000018.1"/>
</dbReference>